<keyword evidence="4" id="KW-1185">Reference proteome</keyword>
<accession>A0A849K7I5</accession>
<protein>
    <submittedName>
        <fullName evidence="3">DUF4440 domain-containing protein</fullName>
    </submittedName>
</protein>
<name>A0A849K7I5_9BURK</name>
<evidence type="ECO:0000313" key="4">
    <source>
        <dbReference type="Proteomes" id="UP000552954"/>
    </source>
</evidence>
<dbReference type="SUPFAM" id="SSF54427">
    <property type="entry name" value="NTF2-like"/>
    <property type="match status" value="1"/>
</dbReference>
<sequence length="151" mass="15782">MRILLASILLAAGLGSASAETASREAELRSAIASFRTALNSGDSGSFFALLAPDLEVLAPGADPLRGGAAHASFLPLFTQVRPHIGPFTGEEITVSGDIAIQRHSFELSTTPKAGGPVTTVAGSGLHVWKRTADGRWQIVKDIWTNPPARP</sequence>
<organism evidence="3 4">
    <name type="scientific">Ramlibacter montanisoli</name>
    <dbReference type="NCBI Taxonomy" id="2732512"/>
    <lineage>
        <taxon>Bacteria</taxon>
        <taxon>Pseudomonadati</taxon>
        <taxon>Pseudomonadota</taxon>
        <taxon>Betaproteobacteria</taxon>
        <taxon>Burkholderiales</taxon>
        <taxon>Comamonadaceae</taxon>
        <taxon>Ramlibacter</taxon>
    </lineage>
</organism>
<dbReference type="AlphaFoldDB" id="A0A849K7I5"/>
<evidence type="ECO:0000259" key="2">
    <source>
        <dbReference type="Pfam" id="PF14534"/>
    </source>
</evidence>
<dbReference type="InterPro" id="IPR032710">
    <property type="entry name" value="NTF2-like_dom_sf"/>
</dbReference>
<dbReference type="Pfam" id="PF14534">
    <property type="entry name" value="DUF4440"/>
    <property type="match status" value="1"/>
</dbReference>
<evidence type="ECO:0000313" key="3">
    <source>
        <dbReference type="EMBL" id="NNU42007.1"/>
    </source>
</evidence>
<dbReference type="Proteomes" id="UP000552954">
    <property type="component" value="Unassembled WGS sequence"/>
</dbReference>
<feature type="signal peptide" evidence="1">
    <location>
        <begin position="1"/>
        <end position="19"/>
    </location>
</feature>
<feature type="chain" id="PRO_5032575640" evidence="1">
    <location>
        <begin position="20"/>
        <end position="151"/>
    </location>
</feature>
<gene>
    <name evidence="3" type="ORF">HK415_00785</name>
</gene>
<reference evidence="3 4" key="1">
    <citation type="submission" date="2020-05" db="EMBL/GenBank/DDBJ databases">
        <authorList>
            <person name="Khan S.A."/>
            <person name="Jeon C.O."/>
            <person name="Chun B.H."/>
        </authorList>
    </citation>
    <scope>NUCLEOTIDE SEQUENCE [LARGE SCALE GENOMIC DNA]</scope>
    <source>
        <strain evidence="3 4">B156</strain>
    </source>
</reference>
<dbReference type="EMBL" id="JABFCS010000001">
    <property type="protein sequence ID" value="NNU42007.1"/>
    <property type="molecule type" value="Genomic_DNA"/>
</dbReference>
<keyword evidence="1" id="KW-0732">Signal</keyword>
<feature type="domain" description="DUF4440" evidence="2">
    <location>
        <begin position="28"/>
        <end position="139"/>
    </location>
</feature>
<dbReference type="RefSeq" id="WP_171556415.1">
    <property type="nucleotide sequence ID" value="NZ_JABFCS010000001.1"/>
</dbReference>
<reference evidence="3 4" key="2">
    <citation type="submission" date="2020-06" db="EMBL/GenBank/DDBJ databases">
        <title>Ramlibacter rhizophilus sp. nov., isolated from rhizosphere soil of national flower Mugunghwa from South Korea.</title>
        <authorList>
            <person name="Zheng-Fei Y."/>
            <person name="Huan T."/>
        </authorList>
    </citation>
    <scope>NUCLEOTIDE SEQUENCE [LARGE SCALE GENOMIC DNA]</scope>
    <source>
        <strain evidence="3 4">B156</strain>
    </source>
</reference>
<comment type="caution">
    <text evidence="3">The sequence shown here is derived from an EMBL/GenBank/DDBJ whole genome shotgun (WGS) entry which is preliminary data.</text>
</comment>
<proteinExistence type="predicted"/>
<dbReference type="InterPro" id="IPR027843">
    <property type="entry name" value="DUF4440"/>
</dbReference>
<dbReference type="Gene3D" id="3.10.450.50">
    <property type="match status" value="1"/>
</dbReference>
<evidence type="ECO:0000256" key="1">
    <source>
        <dbReference type="SAM" id="SignalP"/>
    </source>
</evidence>